<evidence type="ECO:0000256" key="2">
    <source>
        <dbReference type="SAM" id="SignalP"/>
    </source>
</evidence>
<dbReference type="EMBL" id="JAKJXP020000086">
    <property type="protein sequence ID" value="KAK7747789.1"/>
    <property type="molecule type" value="Genomic_DNA"/>
</dbReference>
<protein>
    <recommendedName>
        <fullName evidence="5">Lytic polysaccharide monooxygenase</fullName>
    </recommendedName>
</protein>
<keyword evidence="2" id="KW-0732">Signal</keyword>
<dbReference type="AlphaFoldDB" id="A0AAN9UGA2"/>
<evidence type="ECO:0000313" key="4">
    <source>
        <dbReference type="Proteomes" id="UP001320420"/>
    </source>
</evidence>
<organism evidence="3 4">
    <name type="scientific">Diatrype stigma</name>
    <dbReference type="NCBI Taxonomy" id="117547"/>
    <lineage>
        <taxon>Eukaryota</taxon>
        <taxon>Fungi</taxon>
        <taxon>Dikarya</taxon>
        <taxon>Ascomycota</taxon>
        <taxon>Pezizomycotina</taxon>
        <taxon>Sordariomycetes</taxon>
        <taxon>Xylariomycetidae</taxon>
        <taxon>Xylariales</taxon>
        <taxon>Diatrypaceae</taxon>
        <taxon>Diatrype</taxon>
    </lineage>
</organism>
<sequence length="402" mass="41745">MHFATRSATITAALALAARAHVILENPRPFQWANDGHYNPLATDGSDFPCKKLEGQTLEVNGTRTVMAAGEPQTLSFEGLAVHGGGSCQLSLTRDLQPTRDSTWMVIHSIEGGCPARHQTGNLEAASQQQTYDFVVPDAFEAGDYVFSWTWSNRISGAPEFYQNCAPITVTNNNKNAGSKRSGMKVRAATSFPELFMANLGDLTGSCTTSEAVTQQFAIAYPNPGSSVERPEGDSKLFQQPCDGNPRAGAGAGSGSPPAPPAASSLPPSQPSTSTTAAVATPEPSSPTETTTTIAPPPSVVETTTFVTEIMTPSAVPTTEPTELPPSTPTTTSNVVAPAPTAGTGGGSGDNCIEGQLTCMDDGLGFKTCTGGILRPEDRAQPMAPGYKCTPGSGPGLDMHPI</sequence>
<comment type="caution">
    <text evidence="3">The sequence shown here is derived from an EMBL/GenBank/DDBJ whole genome shotgun (WGS) entry which is preliminary data.</text>
</comment>
<feature type="compositionally biased region" description="Low complexity" evidence="1">
    <location>
        <begin position="262"/>
        <end position="294"/>
    </location>
</feature>
<dbReference type="PANTHER" id="PTHR36182">
    <property type="entry name" value="PROTEIN, PUTATIVE (AFU_ORTHOLOGUE AFUA_6G10930)-RELATED"/>
    <property type="match status" value="1"/>
</dbReference>
<reference evidence="3 4" key="1">
    <citation type="submission" date="2024-02" db="EMBL/GenBank/DDBJ databases">
        <title>De novo assembly and annotation of 12 fungi associated with fruit tree decline syndrome in Ontario, Canada.</title>
        <authorList>
            <person name="Sulman M."/>
            <person name="Ellouze W."/>
            <person name="Ilyukhin E."/>
        </authorList>
    </citation>
    <scope>NUCLEOTIDE SEQUENCE [LARGE SCALE GENOMIC DNA]</scope>
    <source>
        <strain evidence="3 4">M11/M66-122</strain>
    </source>
</reference>
<feature type="region of interest" description="Disordered" evidence="1">
    <location>
        <begin position="382"/>
        <end position="402"/>
    </location>
</feature>
<dbReference type="Gene3D" id="2.70.50.70">
    <property type="match status" value="1"/>
</dbReference>
<evidence type="ECO:0000313" key="3">
    <source>
        <dbReference type="EMBL" id="KAK7747789.1"/>
    </source>
</evidence>
<gene>
    <name evidence="3" type="ORF">SLS62_008825</name>
</gene>
<accession>A0AAN9UGA2</accession>
<evidence type="ECO:0000256" key="1">
    <source>
        <dbReference type="SAM" id="MobiDB-lite"/>
    </source>
</evidence>
<dbReference type="Proteomes" id="UP001320420">
    <property type="component" value="Unassembled WGS sequence"/>
</dbReference>
<keyword evidence="4" id="KW-1185">Reference proteome</keyword>
<proteinExistence type="predicted"/>
<name>A0AAN9UGA2_9PEZI</name>
<feature type="region of interest" description="Disordered" evidence="1">
    <location>
        <begin position="312"/>
        <end position="335"/>
    </location>
</feature>
<feature type="chain" id="PRO_5043028201" description="Lytic polysaccharide monooxygenase" evidence="2">
    <location>
        <begin position="21"/>
        <end position="402"/>
    </location>
</feature>
<dbReference type="PANTHER" id="PTHR36182:SF2">
    <property type="entry name" value="LYTIC POLYSACCHARIDE MONOOXYGENASE"/>
    <property type="match status" value="1"/>
</dbReference>
<evidence type="ECO:0008006" key="5">
    <source>
        <dbReference type="Google" id="ProtNLM"/>
    </source>
</evidence>
<feature type="signal peptide" evidence="2">
    <location>
        <begin position="1"/>
        <end position="20"/>
    </location>
</feature>
<feature type="region of interest" description="Disordered" evidence="1">
    <location>
        <begin position="223"/>
        <end position="299"/>
    </location>
</feature>